<organism evidence="8 9">
    <name type="scientific">Pseudonocardia eucalypti</name>
    <dbReference type="NCBI Taxonomy" id="648755"/>
    <lineage>
        <taxon>Bacteria</taxon>
        <taxon>Bacillati</taxon>
        <taxon>Actinomycetota</taxon>
        <taxon>Actinomycetes</taxon>
        <taxon>Pseudonocardiales</taxon>
        <taxon>Pseudonocardiaceae</taxon>
        <taxon>Pseudonocardia</taxon>
    </lineage>
</organism>
<dbReference type="Gene3D" id="3.30.1360.70">
    <property type="entry name" value="Arginyl tRNA synthetase N-terminal domain"/>
    <property type="match status" value="1"/>
</dbReference>
<dbReference type="SUPFAM" id="SSF55190">
    <property type="entry name" value="Arginyl-tRNA synthetase (ArgRS), N-terminal 'additional' domain"/>
    <property type="match status" value="1"/>
</dbReference>
<dbReference type="InterPro" id="IPR008909">
    <property type="entry name" value="DALR_anticod-bd"/>
</dbReference>
<evidence type="ECO:0000256" key="1">
    <source>
        <dbReference type="ARBA" id="ARBA00012837"/>
    </source>
</evidence>
<evidence type="ECO:0000256" key="3">
    <source>
        <dbReference type="ARBA" id="ARBA00022741"/>
    </source>
</evidence>
<dbReference type="PANTHER" id="PTHR11956">
    <property type="entry name" value="ARGINYL-TRNA SYNTHETASE"/>
    <property type="match status" value="1"/>
</dbReference>
<keyword evidence="3" id="KW-0547">Nucleotide-binding</keyword>
<dbReference type="EMBL" id="BAABJP010000010">
    <property type="protein sequence ID" value="GAA5155878.1"/>
    <property type="molecule type" value="Genomic_DNA"/>
</dbReference>
<dbReference type="InterPro" id="IPR005148">
    <property type="entry name" value="Arg-tRNA-synth_N"/>
</dbReference>
<dbReference type="InterPro" id="IPR001278">
    <property type="entry name" value="Arg-tRNA-ligase"/>
</dbReference>
<dbReference type="SMART" id="SM01016">
    <property type="entry name" value="Arg_tRNA_synt_N"/>
    <property type="match status" value="1"/>
</dbReference>
<protein>
    <recommendedName>
        <fullName evidence="1">arginine--tRNA ligase</fullName>
        <ecNumber evidence="1">6.1.1.19</ecNumber>
    </recommendedName>
</protein>
<dbReference type="Gene3D" id="1.10.730.10">
    <property type="entry name" value="Isoleucyl-tRNA Synthetase, Domain 1"/>
    <property type="match status" value="1"/>
</dbReference>
<dbReference type="InterPro" id="IPR009080">
    <property type="entry name" value="tRNAsynth_Ia_anticodon-bd"/>
</dbReference>
<keyword evidence="9" id="KW-1185">Reference proteome</keyword>
<gene>
    <name evidence="8" type="ORF">GCM10023321_30330</name>
</gene>
<evidence type="ECO:0000259" key="7">
    <source>
        <dbReference type="SMART" id="SM01016"/>
    </source>
</evidence>
<evidence type="ECO:0000256" key="5">
    <source>
        <dbReference type="ARBA" id="ARBA00049339"/>
    </source>
</evidence>
<evidence type="ECO:0000313" key="9">
    <source>
        <dbReference type="Proteomes" id="UP001428817"/>
    </source>
</evidence>
<comment type="catalytic activity">
    <reaction evidence="5">
        <text>tRNA(Arg) + L-arginine + ATP = L-arginyl-tRNA(Arg) + AMP + diphosphate</text>
        <dbReference type="Rhea" id="RHEA:20301"/>
        <dbReference type="Rhea" id="RHEA-COMP:9658"/>
        <dbReference type="Rhea" id="RHEA-COMP:9673"/>
        <dbReference type="ChEBI" id="CHEBI:30616"/>
        <dbReference type="ChEBI" id="CHEBI:32682"/>
        <dbReference type="ChEBI" id="CHEBI:33019"/>
        <dbReference type="ChEBI" id="CHEBI:78442"/>
        <dbReference type="ChEBI" id="CHEBI:78513"/>
        <dbReference type="ChEBI" id="CHEBI:456215"/>
        <dbReference type="EC" id="6.1.1.19"/>
    </reaction>
</comment>
<dbReference type="Pfam" id="PF03485">
    <property type="entry name" value="Arg_tRNA_synt_N"/>
    <property type="match status" value="1"/>
</dbReference>
<dbReference type="SMART" id="SM00836">
    <property type="entry name" value="DALR_1"/>
    <property type="match status" value="1"/>
</dbReference>
<accession>A0ABP9Q694</accession>
<comment type="caution">
    <text evidence="8">The sequence shown here is derived from an EMBL/GenBank/DDBJ whole genome shotgun (WGS) entry which is preliminary data.</text>
</comment>
<dbReference type="PANTHER" id="PTHR11956:SF5">
    <property type="entry name" value="ARGININE--TRNA LIGASE, CYTOPLASMIC"/>
    <property type="match status" value="1"/>
</dbReference>
<dbReference type="Proteomes" id="UP001428817">
    <property type="component" value="Unassembled WGS sequence"/>
</dbReference>
<evidence type="ECO:0000313" key="8">
    <source>
        <dbReference type="EMBL" id="GAA5155878.1"/>
    </source>
</evidence>
<evidence type="ECO:0000256" key="2">
    <source>
        <dbReference type="ARBA" id="ARBA00022598"/>
    </source>
</evidence>
<dbReference type="Pfam" id="PF05746">
    <property type="entry name" value="DALR_1"/>
    <property type="match status" value="1"/>
</dbReference>
<evidence type="ECO:0000259" key="6">
    <source>
        <dbReference type="SMART" id="SM00836"/>
    </source>
</evidence>
<feature type="domain" description="DALR anticodon binding" evidence="6">
    <location>
        <begin position="176"/>
        <end position="290"/>
    </location>
</feature>
<reference evidence="9" key="1">
    <citation type="journal article" date="2019" name="Int. J. Syst. Evol. Microbiol.">
        <title>The Global Catalogue of Microorganisms (GCM) 10K type strain sequencing project: providing services to taxonomists for standard genome sequencing and annotation.</title>
        <authorList>
            <consortium name="The Broad Institute Genomics Platform"/>
            <consortium name="The Broad Institute Genome Sequencing Center for Infectious Disease"/>
            <person name="Wu L."/>
            <person name="Ma J."/>
        </authorList>
    </citation>
    <scope>NUCLEOTIDE SEQUENCE [LARGE SCALE GENOMIC DNA]</scope>
    <source>
        <strain evidence="9">JCM 18303</strain>
    </source>
</reference>
<dbReference type="SUPFAM" id="SSF47323">
    <property type="entry name" value="Anticodon-binding domain of a subclass of class I aminoacyl-tRNA synthetases"/>
    <property type="match status" value="1"/>
</dbReference>
<dbReference type="InterPro" id="IPR036695">
    <property type="entry name" value="Arg-tRNA-synth_N_sf"/>
</dbReference>
<sequence>MTSAELTALLRAATTGALADRGIDADVVLPGIDWAAAAAPRVITREPAAERGCYASAVALKVAGVCRVPAAELAERVAARLGEHPDVVGAEAAGAGFVNFRLGPAPRAAVIGKLLDGAGDPPEPVDPDPVGQEPVDQGLADAVGVDAARYALHRSPVITDTRLLARYTEENPVYRVRYTHARLAALARHAQALKITPGDRFELLGHPAEDALTAALAEFPVLARTGPKITRYLERLAGLVAEFERHCPALPKGDEPTSEQHRARVALGAAARRVMADGLGLLGVSAPERM</sequence>
<feature type="domain" description="Arginyl tRNA synthetase N-terminal" evidence="7">
    <location>
        <begin position="4"/>
        <end position="102"/>
    </location>
</feature>
<dbReference type="RefSeq" id="WP_185064063.1">
    <property type="nucleotide sequence ID" value="NZ_BAABJP010000010.1"/>
</dbReference>
<evidence type="ECO:0000256" key="4">
    <source>
        <dbReference type="ARBA" id="ARBA00022840"/>
    </source>
</evidence>
<name>A0ABP9Q694_9PSEU</name>
<keyword evidence="4" id="KW-0067">ATP-binding</keyword>
<keyword evidence="2" id="KW-0436">Ligase</keyword>
<proteinExistence type="predicted"/>
<dbReference type="EC" id="6.1.1.19" evidence="1"/>